<dbReference type="EMBL" id="LPVJ01000009">
    <property type="protein sequence ID" value="KUO96759.1"/>
    <property type="molecule type" value="Genomic_DNA"/>
</dbReference>
<gene>
    <name evidence="9" type="ORF">ATW55_08025</name>
</gene>
<feature type="transmembrane region" description="Helical" evidence="7">
    <location>
        <begin position="142"/>
        <end position="169"/>
    </location>
</feature>
<dbReference type="Proteomes" id="UP000053557">
    <property type="component" value="Unassembled WGS sequence"/>
</dbReference>
<evidence type="ECO:0000256" key="5">
    <source>
        <dbReference type="ARBA" id="ARBA00022989"/>
    </source>
</evidence>
<comment type="subcellular location">
    <subcellularLocation>
        <location evidence="1">Cell membrane</location>
        <topology evidence="1">Multi-pass membrane protein</topology>
    </subcellularLocation>
</comment>
<dbReference type="InterPro" id="IPR003004">
    <property type="entry name" value="GspF/PilC"/>
</dbReference>
<dbReference type="GO" id="GO:0005886">
    <property type="term" value="C:plasma membrane"/>
    <property type="evidence" value="ECO:0007669"/>
    <property type="project" value="UniProtKB-SubCell"/>
</dbReference>
<accession>A0A101XSJ5</accession>
<evidence type="ECO:0000256" key="1">
    <source>
        <dbReference type="ARBA" id="ARBA00004651"/>
    </source>
</evidence>
<dbReference type="InterPro" id="IPR042094">
    <property type="entry name" value="T2SS_GspF_sf"/>
</dbReference>
<keyword evidence="5 7" id="KW-1133">Transmembrane helix</keyword>
<proteinExistence type="inferred from homology"/>
<evidence type="ECO:0000256" key="4">
    <source>
        <dbReference type="ARBA" id="ARBA00022692"/>
    </source>
</evidence>
<reference evidence="9 10" key="1">
    <citation type="submission" date="2015-12" db="EMBL/GenBank/DDBJ databases">
        <title>Draft genome sequence of Acidibacillus ferrooxidans ITV001, isolated from a chalcopyrite acid mine drainage site in Brazil.</title>
        <authorList>
            <person name="Dall'Agnol H."/>
            <person name="Nancucheo I."/>
            <person name="Johnson B."/>
            <person name="Oliveira R."/>
            <person name="Leite L."/>
            <person name="Pylro V."/>
            <person name="Nunes G.L."/>
            <person name="Tzotzos G."/>
            <person name="Fernandes G.R."/>
            <person name="Dutra J."/>
            <person name="Orellana S.C."/>
            <person name="Oliveira G."/>
        </authorList>
    </citation>
    <scope>NUCLEOTIDE SEQUENCE [LARGE SCALE GENOMIC DNA]</scope>
    <source>
        <strain evidence="10">ITV01</strain>
    </source>
</reference>
<keyword evidence="3" id="KW-1003">Cell membrane</keyword>
<comment type="caution">
    <text evidence="9">The sequence shown here is derived from an EMBL/GenBank/DDBJ whole genome shotgun (WGS) entry which is preliminary data.</text>
</comment>
<feature type="transmembrane region" description="Helical" evidence="7">
    <location>
        <begin position="302"/>
        <end position="326"/>
    </location>
</feature>
<comment type="similarity">
    <text evidence="2">Belongs to the GSP F family.</text>
</comment>
<evidence type="ECO:0000256" key="6">
    <source>
        <dbReference type="ARBA" id="ARBA00023136"/>
    </source>
</evidence>
<protein>
    <recommendedName>
        <fullName evidence="8">Type II secretion system protein GspF domain-containing protein</fullName>
    </recommendedName>
</protein>
<organism evidence="9 10">
    <name type="scientific">Ferroacidibacillus organovorans</name>
    <dbReference type="NCBI Taxonomy" id="1765683"/>
    <lineage>
        <taxon>Bacteria</taxon>
        <taxon>Bacillati</taxon>
        <taxon>Bacillota</taxon>
        <taxon>Bacilli</taxon>
        <taxon>Bacillales</taxon>
        <taxon>Alicyclobacillaceae</taxon>
        <taxon>Ferroacidibacillus</taxon>
    </lineage>
</organism>
<evidence type="ECO:0000256" key="3">
    <source>
        <dbReference type="ARBA" id="ARBA00022475"/>
    </source>
</evidence>
<dbReference type="RefSeq" id="WP_067712528.1">
    <property type="nucleotide sequence ID" value="NZ_LPVJ01000009.1"/>
</dbReference>
<dbReference type="PANTHER" id="PTHR30012">
    <property type="entry name" value="GENERAL SECRETION PATHWAY PROTEIN"/>
    <property type="match status" value="1"/>
</dbReference>
<evidence type="ECO:0000313" key="9">
    <source>
        <dbReference type="EMBL" id="KUO96759.1"/>
    </source>
</evidence>
<evidence type="ECO:0000256" key="7">
    <source>
        <dbReference type="SAM" id="Phobius"/>
    </source>
</evidence>
<evidence type="ECO:0000256" key="2">
    <source>
        <dbReference type="ARBA" id="ARBA00005745"/>
    </source>
</evidence>
<dbReference type="Pfam" id="PF00482">
    <property type="entry name" value="T2SSF"/>
    <property type="match status" value="2"/>
</dbReference>
<keyword evidence="10" id="KW-1185">Reference proteome</keyword>
<name>A0A101XSJ5_9BACL</name>
<evidence type="ECO:0000259" key="8">
    <source>
        <dbReference type="Pfam" id="PF00482"/>
    </source>
</evidence>
<dbReference type="PANTHER" id="PTHR30012:SF0">
    <property type="entry name" value="TYPE II SECRETION SYSTEM PROTEIN F-RELATED"/>
    <property type="match status" value="1"/>
</dbReference>
<evidence type="ECO:0000313" key="10">
    <source>
        <dbReference type="Proteomes" id="UP000053557"/>
    </source>
</evidence>
<dbReference type="InterPro" id="IPR018076">
    <property type="entry name" value="T2SS_GspF_dom"/>
</dbReference>
<dbReference type="AlphaFoldDB" id="A0A101XSJ5"/>
<sequence>MLFTDLRDLLEAGLDIQFSLHIMRESVSDPQLKSWIEFIHEGLLSGVTLSSRCDALGFPAIYIVMIQSGEVIGDLVEALELCSAYLIRRRVMRERFQKLTLYPAFLFLMTLTVMETMSLTVIPNLRRMSDALHIENSSSYVWYDFFGFFAIYLPISLGAVGILSVLIVWKRKWFFPRIVHFFLRKKTTRMFTQLVLSSPGLDMLTFLLRGGTDVLHALQVIGDLDSLNTGKWCRMISRDLEQGISFSESLKKIDRMPAHVAIIMAHAESTGLFAESFQRASDSVSRMLERHVERIAKWAEPILIFFLGGMVMVSTLMFLIPMLSLVRQMS</sequence>
<dbReference type="OrthoDB" id="2974223at2"/>
<keyword evidence="6 7" id="KW-0472">Membrane</keyword>
<feature type="transmembrane region" description="Helical" evidence="7">
    <location>
        <begin position="99"/>
        <end position="122"/>
    </location>
</feature>
<keyword evidence="4 7" id="KW-0812">Transmembrane</keyword>
<dbReference type="Gene3D" id="1.20.81.30">
    <property type="entry name" value="Type II secretion system (T2SS), domain F"/>
    <property type="match status" value="2"/>
</dbReference>
<feature type="domain" description="Type II secretion system protein GspF" evidence="8">
    <location>
        <begin position="5"/>
        <end position="123"/>
    </location>
</feature>
<feature type="domain" description="Type II secretion system protein GspF" evidence="8">
    <location>
        <begin position="202"/>
        <end position="321"/>
    </location>
</feature>